<keyword evidence="8 10" id="KW-0238">DNA-binding</keyword>
<evidence type="ECO:0000256" key="3">
    <source>
        <dbReference type="ARBA" id="ARBA00022723"/>
    </source>
</evidence>
<evidence type="ECO:0000313" key="14">
    <source>
        <dbReference type="EMBL" id="QTL98435.1"/>
    </source>
</evidence>
<dbReference type="InterPro" id="IPR023406">
    <property type="entry name" value="Topo_IA_AS"/>
</dbReference>
<dbReference type="InterPro" id="IPR013497">
    <property type="entry name" value="Topo_IA_cen"/>
</dbReference>
<dbReference type="InterPro" id="IPR023405">
    <property type="entry name" value="Topo_IA_core_domain"/>
</dbReference>
<evidence type="ECO:0000256" key="1">
    <source>
        <dbReference type="ARBA" id="ARBA00000213"/>
    </source>
</evidence>
<keyword evidence="15" id="KW-1185">Reference proteome</keyword>
<evidence type="ECO:0000259" key="11">
    <source>
        <dbReference type="SMART" id="SM00436"/>
    </source>
</evidence>
<evidence type="ECO:0000313" key="15">
    <source>
        <dbReference type="Proteomes" id="UP000665020"/>
    </source>
</evidence>
<dbReference type="HAMAP" id="MF_00952">
    <property type="entry name" value="Topoisom_1_prok"/>
    <property type="match status" value="1"/>
</dbReference>
<dbReference type="GO" id="GO:0008270">
    <property type="term" value="F:zinc ion binding"/>
    <property type="evidence" value="ECO:0007669"/>
    <property type="project" value="UniProtKB-KW"/>
</dbReference>
<dbReference type="CDD" id="cd00186">
    <property type="entry name" value="TOP1Ac"/>
    <property type="match status" value="1"/>
</dbReference>
<feature type="domain" description="DNA topoisomerase type IA DNA-binding" evidence="12">
    <location>
        <begin position="246"/>
        <end position="510"/>
    </location>
</feature>
<dbReference type="Gene3D" id="2.70.20.10">
    <property type="entry name" value="Topoisomerase I, domain 3"/>
    <property type="match status" value="1"/>
</dbReference>
<feature type="site" description="Interaction with DNA" evidence="10">
    <location>
        <position position="144"/>
    </location>
</feature>
<keyword evidence="7 10" id="KW-0799">Topoisomerase</keyword>
<dbReference type="InterPro" id="IPR000380">
    <property type="entry name" value="Topo_IA"/>
</dbReference>
<dbReference type="SUPFAM" id="SSF57783">
    <property type="entry name" value="Zinc beta-ribbon"/>
    <property type="match status" value="1"/>
</dbReference>
<dbReference type="SMART" id="SM00436">
    <property type="entry name" value="TOP1Bc"/>
    <property type="match status" value="1"/>
</dbReference>
<evidence type="ECO:0000259" key="12">
    <source>
        <dbReference type="SMART" id="SM00437"/>
    </source>
</evidence>
<dbReference type="CDD" id="cd03363">
    <property type="entry name" value="TOPRIM_TopoIA_TopoI"/>
    <property type="match status" value="1"/>
</dbReference>
<dbReference type="GO" id="GO:0006265">
    <property type="term" value="P:DNA topological change"/>
    <property type="evidence" value="ECO:0007669"/>
    <property type="project" value="UniProtKB-UniRule"/>
</dbReference>
<evidence type="ECO:0000256" key="10">
    <source>
        <dbReference type="HAMAP-Rule" id="MF_00952"/>
    </source>
</evidence>
<protein>
    <recommendedName>
        <fullName evidence="10">DNA topoisomerase 1</fullName>
        <ecNumber evidence="10">5.6.2.1</ecNumber>
    </recommendedName>
    <alternativeName>
        <fullName evidence="10">DNA topoisomerase I</fullName>
    </alternativeName>
</protein>
<dbReference type="InterPro" id="IPR013826">
    <property type="entry name" value="Topo_IA_cen_sub3"/>
</dbReference>
<evidence type="ECO:0000256" key="9">
    <source>
        <dbReference type="ARBA" id="ARBA00023235"/>
    </source>
</evidence>
<feature type="site" description="Interaction with DNA" evidence="10">
    <location>
        <position position="152"/>
    </location>
</feature>
<dbReference type="Pfam" id="PF01751">
    <property type="entry name" value="Toprim"/>
    <property type="match status" value="1"/>
</dbReference>
<dbReference type="KEGG" id="ifn:GM661_10865"/>
<evidence type="ECO:0000259" key="13">
    <source>
        <dbReference type="SMART" id="SM00493"/>
    </source>
</evidence>
<feature type="site" description="Interaction with DNA" evidence="10">
    <location>
        <position position="143"/>
    </location>
</feature>
<dbReference type="InterPro" id="IPR013498">
    <property type="entry name" value="Topo_IA_Znf"/>
</dbReference>
<evidence type="ECO:0000256" key="6">
    <source>
        <dbReference type="ARBA" id="ARBA00022842"/>
    </source>
</evidence>
<comment type="catalytic activity">
    <reaction evidence="1 10">
        <text>ATP-independent breakage of single-stranded DNA, followed by passage and rejoining.</text>
        <dbReference type="EC" id="5.6.2.1"/>
    </reaction>
</comment>
<feature type="site" description="Interaction with DNA" evidence="10">
    <location>
        <position position="159"/>
    </location>
</feature>
<dbReference type="GO" id="GO:0005694">
    <property type="term" value="C:chromosome"/>
    <property type="evidence" value="ECO:0007669"/>
    <property type="project" value="InterPro"/>
</dbReference>
<feature type="active site" description="O-(5'-phospho-DNA)-tyrosine intermediate" evidence="10">
    <location>
        <position position="302"/>
    </location>
</feature>
<dbReference type="PRINTS" id="PR00417">
    <property type="entry name" value="PRTPISMRASEI"/>
</dbReference>
<evidence type="ECO:0000256" key="7">
    <source>
        <dbReference type="ARBA" id="ARBA00023029"/>
    </source>
</evidence>
<feature type="site" description="Interaction with DNA" evidence="10">
    <location>
        <position position="304"/>
    </location>
</feature>
<evidence type="ECO:0000256" key="5">
    <source>
        <dbReference type="ARBA" id="ARBA00022833"/>
    </source>
</evidence>
<dbReference type="Gene3D" id="3.30.65.10">
    <property type="entry name" value="Bacterial Topoisomerase I, domain 1"/>
    <property type="match status" value="2"/>
</dbReference>
<sequence>MGRRKKSGTLVIVESPAKAKTIAKFLGRGYKVEASMGHVIDLPKSKLGIDIENNFEPKYITIRGKGKVLKNLRKAVKKSDDVLLATDPDREGEAISWHLYRALKLDKEDARIEFNEITKTAIKNALKNPRPINQNLVDAQQARRLLDRLVGYRLSPLLWKKIRKGLSAGRVQTVAVKIICEREKEIEAFEPEEYWTIKVVLEKDSNDFEAELKRINGKKFKISNQEEANNILEEVKKEDFIVEQVKDRKRRRNPNSPFTTSTLQQRAASQLGYSAKKTMYLAQQLYEGIDIGEEGTVGLISYIRTDSTRISDEARGEALNYIRNEFGDKYVSSKDKKYKKQEGAQDAHEAIRPTSVVHTPESLKNKLTNDQYKLYDLIWRRFVASFMSPAVYRLLTVTINAGEKYRFNVSGSQIVFPGFLRVDSSSQKKDVILPEMQKGEKLAPKEFLPDQHFTQPPPRFSEASLVKTLEEEGIGRPSTYAPTISTVISRGYVERDGRQLKPTELGIIVTDLLSEHFPDVTDIEFTAQMEDRLDNVEEGNDQWKEVLVDFYEPFAKRLEIATEEMDSVQLEEEVTDEVCEKCGKPMIVKYGRYGKFLACSGYPDCKNTKPFLIKTGVACPECEDGELIQRKSRKGRVFYGCSNYPDCEYVLWNKPVDKECPDCEGIMVEKRSKSKGLVYKCINKECGFEEKTADI</sequence>
<gene>
    <name evidence="10 14" type="primary">topA</name>
    <name evidence="14" type="ORF">GM661_10865</name>
</gene>
<evidence type="ECO:0000256" key="4">
    <source>
        <dbReference type="ARBA" id="ARBA00022771"/>
    </source>
</evidence>
<dbReference type="SUPFAM" id="SSF56712">
    <property type="entry name" value="Prokaryotic type I DNA topoisomerase"/>
    <property type="match status" value="1"/>
</dbReference>
<reference evidence="14" key="1">
    <citation type="submission" date="2019-12" db="EMBL/GenBank/DDBJ databases">
        <authorList>
            <person name="zhang j."/>
            <person name="sun C.M."/>
        </authorList>
    </citation>
    <scope>NUCLEOTIDE SEQUENCE</scope>
    <source>
        <strain evidence="14">NS-1</strain>
    </source>
</reference>
<dbReference type="InterPro" id="IPR003602">
    <property type="entry name" value="Topo_IA_DNA-bd_dom"/>
</dbReference>
<accession>A0A8A7KEA7</accession>
<dbReference type="InterPro" id="IPR034149">
    <property type="entry name" value="TOPRIM_TopoI"/>
</dbReference>
<dbReference type="PANTHER" id="PTHR42785">
    <property type="entry name" value="DNA TOPOISOMERASE, TYPE IA, CORE"/>
    <property type="match status" value="1"/>
</dbReference>
<feature type="region of interest" description="Interaction with DNA" evidence="10">
    <location>
        <begin position="167"/>
        <end position="172"/>
    </location>
</feature>
<dbReference type="PROSITE" id="PS00396">
    <property type="entry name" value="TOPO_IA_1"/>
    <property type="match status" value="1"/>
</dbReference>
<evidence type="ECO:0000256" key="2">
    <source>
        <dbReference type="ARBA" id="ARBA00009446"/>
    </source>
</evidence>
<comment type="subunit">
    <text evidence="10">Monomer.</text>
</comment>
<proteinExistence type="inferred from homology"/>
<dbReference type="AlphaFoldDB" id="A0A8A7KEA7"/>
<feature type="domain" description="DNA topoisomerase type IA" evidence="11">
    <location>
        <begin position="108"/>
        <end position="196"/>
    </location>
</feature>
<comment type="function">
    <text evidence="10">Releases the supercoiling and torsional tension of DNA, which is introduced during the DNA replication and transcription, by transiently cleaving and rejoining one strand of the DNA duplex. Introduces a single-strand break via transesterification at a target site in duplex DNA. The scissile phosphodiester is attacked by the catalytic tyrosine of the enzyme, resulting in the formation of a DNA-(5'-phosphotyrosyl)-enzyme intermediate and the expulsion of a 3'-OH DNA strand. The free DNA strand then undergoes passage around the unbroken strand, thus removing DNA supercoils. Finally, in the religation step, the DNA 3'-OH attacks the covalent intermediate to expel the active-site tyrosine and restore the DNA phosphodiester backbone.</text>
</comment>
<feature type="site" description="Interaction with DNA" evidence="10">
    <location>
        <position position="147"/>
    </location>
</feature>
<dbReference type="InterPro" id="IPR003601">
    <property type="entry name" value="Topo_IA_2"/>
</dbReference>
<dbReference type="GO" id="GO:0003677">
    <property type="term" value="F:DNA binding"/>
    <property type="evidence" value="ECO:0007669"/>
    <property type="project" value="UniProtKB-KW"/>
</dbReference>
<feature type="site" description="Interaction with DNA" evidence="10">
    <location>
        <position position="490"/>
    </location>
</feature>
<feature type="site" description="Interaction with DNA" evidence="10">
    <location>
        <position position="38"/>
    </location>
</feature>
<feature type="domain" description="Toprim" evidence="13">
    <location>
        <begin position="8"/>
        <end position="108"/>
    </location>
</feature>
<comment type="similarity">
    <text evidence="2 10">Belongs to the type IA topoisomerase family.</text>
</comment>
<keyword evidence="9 10" id="KW-0413">Isomerase</keyword>
<dbReference type="SMART" id="SM00493">
    <property type="entry name" value="TOPRIM"/>
    <property type="match status" value="1"/>
</dbReference>
<keyword evidence="3" id="KW-0479">Metal-binding</keyword>
<keyword evidence="6" id="KW-0460">Magnesium</keyword>
<dbReference type="Pfam" id="PF01396">
    <property type="entry name" value="Zn_ribbon_Top1"/>
    <property type="match status" value="3"/>
</dbReference>
<dbReference type="NCBIfam" id="TIGR01051">
    <property type="entry name" value="topA_bact"/>
    <property type="match status" value="1"/>
</dbReference>
<dbReference type="RefSeq" id="WP_230866862.1">
    <property type="nucleotide sequence ID" value="NZ_CP046640.1"/>
</dbReference>
<dbReference type="Gene3D" id="1.10.290.10">
    <property type="entry name" value="Topoisomerase I, domain 4"/>
    <property type="match status" value="1"/>
</dbReference>
<dbReference type="Gene3D" id="3.40.50.140">
    <property type="match status" value="1"/>
</dbReference>
<keyword evidence="4" id="KW-0863">Zinc-finger</keyword>
<dbReference type="SMART" id="SM00437">
    <property type="entry name" value="TOP1Ac"/>
    <property type="match status" value="1"/>
</dbReference>
<keyword evidence="5" id="KW-0862">Zinc</keyword>
<dbReference type="Gene3D" id="1.10.460.10">
    <property type="entry name" value="Topoisomerase I, domain 2"/>
    <property type="match status" value="1"/>
</dbReference>
<dbReference type="Pfam" id="PF01131">
    <property type="entry name" value="Topoisom_bac"/>
    <property type="match status" value="1"/>
</dbReference>
<dbReference type="InterPro" id="IPR028612">
    <property type="entry name" value="Topoisom_1_IA"/>
</dbReference>
<name>A0A8A7KEA7_9FIRM</name>
<dbReference type="Proteomes" id="UP000665020">
    <property type="component" value="Chromosome"/>
</dbReference>
<dbReference type="InterPro" id="IPR013824">
    <property type="entry name" value="Topo_IA_cen_sub1"/>
</dbReference>
<dbReference type="InterPro" id="IPR005733">
    <property type="entry name" value="TopoI_bac-type"/>
</dbReference>
<dbReference type="GO" id="GO:0003917">
    <property type="term" value="F:DNA topoisomerase type I (single strand cut, ATP-independent) activity"/>
    <property type="evidence" value="ECO:0007669"/>
    <property type="project" value="UniProtKB-UniRule"/>
</dbReference>
<dbReference type="InterPro" id="IPR006171">
    <property type="entry name" value="TOPRIM_dom"/>
</dbReference>
<dbReference type="EMBL" id="CP046640">
    <property type="protein sequence ID" value="QTL98435.1"/>
    <property type="molecule type" value="Genomic_DNA"/>
</dbReference>
<evidence type="ECO:0000256" key="8">
    <source>
        <dbReference type="ARBA" id="ARBA00023125"/>
    </source>
</evidence>
<dbReference type="InterPro" id="IPR013825">
    <property type="entry name" value="Topo_IA_cen_sub2"/>
</dbReference>
<dbReference type="EC" id="5.6.2.1" evidence="10"/>
<dbReference type="PANTHER" id="PTHR42785:SF1">
    <property type="entry name" value="DNA TOPOISOMERASE"/>
    <property type="match status" value="1"/>
</dbReference>
<organism evidence="14 15">
    <name type="scientific">Iocasia fonsfrigidae</name>
    <dbReference type="NCBI Taxonomy" id="2682810"/>
    <lineage>
        <taxon>Bacteria</taxon>
        <taxon>Bacillati</taxon>
        <taxon>Bacillota</taxon>
        <taxon>Clostridia</taxon>
        <taxon>Halanaerobiales</taxon>
        <taxon>Halanaerobiaceae</taxon>
        <taxon>Iocasia</taxon>
    </lineage>
</organism>